<protein>
    <recommendedName>
        <fullName evidence="8">ATP synthase epsilon chain</fullName>
    </recommendedName>
    <alternativeName>
        <fullName evidence="8">ATP synthase F1 sector epsilon subunit</fullName>
    </alternativeName>
    <alternativeName>
        <fullName evidence="8">F-ATPase epsilon subunit</fullName>
    </alternativeName>
</protein>
<dbReference type="InterPro" id="IPR020546">
    <property type="entry name" value="ATP_synth_F1_dsu/esu_N"/>
</dbReference>
<comment type="subunit">
    <text evidence="8 9">F-type ATPases have 2 components, CF(1) - the catalytic core - and CF(0) - the membrane proton channel. CF(1) has five subunits: alpha(3), beta(3), gamma(1), delta(1), epsilon(1). CF(0) has three main subunits: a, b and c.</text>
</comment>
<dbReference type="NCBIfam" id="TIGR01216">
    <property type="entry name" value="ATP_synt_epsi"/>
    <property type="match status" value="1"/>
</dbReference>
<keyword evidence="8" id="KW-1003">Cell membrane</keyword>
<dbReference type="PANTHER" id="PTHR13822:SF10">
    <property type="entry name" value="ATP SYNTHASE EPSILON CHAIN, CHLOROPLASTIC"/>
    <property type="match status" value="1"/>
</dbReference>
<keyword evidence="5 8" id="KW-0472">Membrane</keyword>
<evidence type="ECO:0000256" key="7">
    <source>
        <dbReference type="ARBA" id="ARBA00023310"/>
    </source>
</evidence>
<evidence type="ECO:0000259" key="11">
    <source>
        <dbReference type="Pfam" id="PF02823"/>
    </source>
</evidence>
<evidence type="ECO:0000313" key="12">
    <source>
        <dbReference type="EMBL" id="WQQ25185.1"/>
    </source>
</evidence>
<dbReference type="RefSeq" id="WP_322455703.1">
    <property type="nucleotide sequence ID" value="NZ_CP141059.1"/>
</dbReference>
<dbReference type="Proteomes" id="UP001327225">
    <property type="component" value="Chromosome"/>
</dbReference>
<reference evidence="13" key="1">
    <citation type="submission" date="2023-12" db="EMBL/GenBank/DDBJ databases">
        <title>Novel species in genus Nocardioides.</title>
        <authorList>
            <person name="Zhou H."/>
        </authorList>
    </citation>
    <scope>NUCLEOTIDE SEQUENCE [LARGE SCALE GENOMIC DNA]</scope>
    <source>
        <strain evidence="13">HM61</strain>
    </source>
</reference>
<evidence type="ECO:0000256" key="9">
    <source>
        <dbReference type="RuleBase" id="RU003656"/>
    </source>
</evidence>
<accession>A0ABZ0ZMA8</accession>
<keyword evidence="3 8" id="KW-0813">Transport</keyword>
<evidence type="ECO:0000256" key="2">
    <source>
        <dbReference type="ARBA" id="ARBA00005712"/>
    </source>
</evidence>
<evidence type="ECO:0000256" key="5">
    <source>
        <dbReference type="ARBA" id="ARBA00023136"/>
    </source>
</evidence>
<evidence type="ECO:0000256" key="8">
    <source>
        <dbReference type="HAMAP-Rule" id="MF_00530"/>
    </source>
</evidence>
<feature type="domain" description="ATP synthase F1 complex delta/epsilon subunit N-terminal" evidence="11">
    <location>
        <begin position="12"/>
        <end position="91"/>
    </location>
</feature>
<keyword evidence="13" id="KW-1185">Reference proteome</keyword>
<dbReference type="PANTHER" id="PTHR13822">
    <property type="entry name" value="ATP SYNTHASE DELTA/EPSILON CHAIN"/>
    <property type="match status" value="1"/>
</dbReference>
<dbReference type="EMBL" id="CP141059">
    <property type="protein sequence ID" value="WQQ25185.1"/>
    <property type="molecule type" value="Genomic_DNA"/>
</dbReference>
<evidence type="ECO:0000256" key="10">
    <source>
        <dbReference type="SAM" id="Coils"/>
    </source>
</evidence>
<evidence type="ECO:0000256" key="6">
    <source>
        <dbReference type="ARBA" id="ARBA00023196"/>
    </source>
</evidence>
<evidence type="ECO:0000256" key="4">
    <source>
        <dbReference type="ARBA" id="ARBA00023065"/>
    </source>
</evidence>
<keyword evidence="8" id="KW-0375">Hydrogen ion transport</keyword>
<dbReference type="HAMAP" id="MF_00530">
    <property type="entry name" value="ATP_synth_epsil_bac"/>
    <property type="match status" value="1"/>
</dbReference>
<comment type="similarity">
    <text evidence="2 8 9">Belongs to the ATPase epsilon chain family.</text>
</comment>
<dbReference type="Pfam" id="PF02823">
    <property type="entry name" value="ATP-synt_DE_N"/>
    <property type="match status" value="1"/>
</dbReference>
<keyword evidence="4 8" id="KW-0406">Ion transport</keyword>
<evidence type="ECO:0000313" key="13">
    <source>
        <dbReference type="Proteomes" id="UP001327225"/>
    </source>
</evidence>
<evidence type="ECO:0000256" key="3">
    <source>
        <dbReference type="ARBA" id="ARBA00022448"/>
    </source>
</evidence>
<dbReference type="InterPro" id="IPR036771">
    <property type="entry name" value="ATPsynth_dsu/esu_N"/>
</dbReference>
<sequence length="146" mass="15460">MADRTGAETEALHVELVAADRTVWSGDAAMVIARTTEGDIGVLRDHAPTLSLLAPAVVEIQVEDTDDVVVAAVDGGFLSVANNRVSILSEHIELGEDVHVDKAKAELEEARGLIGANNEAERRVRRAEARLRAAEKVSSGSVSSSH</sequence>
<gene>
    <name evidence="8" type="primary">atpC</name>
    <name evidence="12" type="ORF">SHK19_14565</name>
</gene>
<name>A0ABZ0ZMA8_9ACTN</name>
<dbReference type="InterPro" id="IPR001469">
    <property type="entry name" value="ATP_synth_F1_dsu/esu"/>
</dbReference>
<keyword evidence="10" id="KW-0175">Coiled coil</keyword>
<feature type="coiled-coil region" evidence="10">
    <location>
        <begin position="110"/>
        <end position="137"/>
    </location>
</feature>
<dbReference type="CDD" id="cd12152">
    <property type="entry name" value="F1-ATPase_delta"/>
    <property type="match status" value="1"/>
</dbReference>
<dbReference type="Gene3D" id="2.60.15.10">
    <property type="entry name" value="F0F1 ATP synthase delta/epsilon subunit, N-terminal"/>
    <property type="match status" value="1"/>
</dbReference>
<comment type="subcellular location">
    <subcellularLocation>
        <location evidence="1 8">Cell membrane</location>
        <topology evidence="1 8">Peripheral membrane protein</topology>
    </subcellularLocation>
</comment>
<evidence type="ECO:0000256" key="1">
    <source>
        <dbReference type="ARBA" id="ARBA00004202"/>
    </source>
</evidence>
<proteinExistence type="inferred from homology"/>
<keyword evidence="6 8" id="KW-0139">CF(1)</keyword>
<comment type="function">
    <text evidence="8">Produces ATP from ADP in the presence of a proton gradient across the membrane.</text>
</comment>
<keyword evidence="7 8" id="KW-0066">ATP synthesis</keyword>
<organism evidence="12 13">
    <name type="scientific">Nocardioides bizhenqiangii</name>
    <dbReference type="NCBI Taxonomy" id="3095076"/>
    <lineage>
        <taxon>Bacteria</taxon>
        <taxon>Bacillati</taxon>
        <taxon>Actinomycetota</taxon>
        <taxon>Actinomycetes</taxon>
        <taxon>Propionibacteriales</taxon>
        <taxon>Nocardioidaceae</taxon>
        <taxon>Nocardioides</taxon>
    </lineage>
</organism>
<dbReference type="SUPFAM" id="SSF51344">
    <property type="entry name" value="Epsilon subunit of F1F0-ATP synthase N-terminal domain"/>
    <property type="match status" value="1"/>
</dbReference>
<dbReference type="NCBIfam" id="NF009977">
    <property type="entry name" value="PRK13442.1"/>
    <property type="match status" value="1"/>
</dbReference>